<feature type="compositionally biased region" description="Polar residues" evidence="1">
    <location>
        <begin position="79"/>
        <end position="88"/>
    </location>
</feature>
<organism evidence="3 4">
    <name type="scientific">Nocardioides immobilis</name>
    <dbReference type="NCBI Taxonomy" id="2049295"/>
    <lineage>
        <taxon>Bacteria</taxon>
        <taxon>Bacillati</taxon>
        <taxon>Actinomycetota</taxon>
        <taxon>Actinomycetes</taxon>
        <taxon>Propionibacteriales</taxon>
        <taxon>Nocardioidaceae</taxon>
        <taxon>Nocardioides</taxon>
    </lineage>
</organism>
<dbReference type="EMBL" id="QXGH01000014">
    <property type="protein sequence ID" value="RHW27178.1"/>
    <property type="molecule type" value="Genomic_DNA"/>
</dbReference>
<protein>
    <submittedName>
        <fullName evidence="3">Uncharacterized protein</fullName>
    </submittedName>
</protein>
<dbReference type="Proteomes" id="UP000283644">
    <property type="component" value="Unassembled WGS sequence"/>
</dbReference>
<keyword evidence="2" id="KW-0812">Transmembrane</keyword>
<dbReference type="AlphaFoldDB" id="A0A417Y3D6"/>
<keyword evidence="2" id="KW-0472">Membrane</keyword>
<evidence type="ECO:0000256" key="2">
    <source>
        <dbReference type="SAM" id="Phobius"/>
    </source>
</evidence>
<feature type="transmembrane region" description="Helical" evidence="2">
    <location>
        <begin position="36"/>
        <end position="56"/>
    </location>
</feature>
<gene>
    <name evidence="3" type="ORF">D0Z08_10975</name>
</gene>
<evidence type="ECO:0000313" key="4">
    <source>
        <dbReference type="Proteomes" id="UP000283644"/>
    </source>
</evidence>
<sequence length="268" mass="28536">MDQQIPERRLSDEARARRRTELMEAITADDTRTRRWLAPVAAAAVVAGLVGGGYAVTRLGDNGAPDQRPERSLDVAGSGTATPSTQPTPVCGDITAEEPEQSMRDRAATPLWRDPAVAPSLQSYRDILVRHLDPRDAHLERRVTNIQAGGSPECGFDSLGTKLGWNVAGEDGLGMVQVEVSTSRRDSQVGMTFDVWDGVHSGLPGVERAEVAGDGDRMAVLVTRSDGLAVGILADPLFGNNAVTPVSGFEFTIHDLVATAADPEFALP</sequence>
<proteinExistence type="predicted"/>
<feature type="region of interest" description="Disordered" evidence="1">
    <location>
        <begin position="60"/>
        <end position="92"/>
    </location>
</feature>
<name>A0A417Y3D6_9ACTN</name>
<comment type="caution">
    <text evidence="3">The sequence shown here is derived from an EMBL/GenBank/DDBJ whole genome shotgun (WGS) entry which is preliminary data.</text>
</comment>
<evidence type="ECO:0000313" key="3">
    <source>
        <dbReference type="EMBL" id="RHW27178.1"/>
    </source>
</evidence>
<reference evidence="3 4" key="1">
    <citation type="submission" date="2018-09" db="EMBL/GenBank/DDBJ databases">
        <title>Genome sequencing of Nocardioides immobilis CCTCC AB 2017083 for comparison to Nocardioides silvaticus.</title>
        <authorList>
            <person name="Li C."/>
            <person name="Wang G."/>
        </authorList>
    </citation>
    <scope>NUCLEOTIDE SEQUENCE [LARGE SCALE GENOMIC DNA]</scope>
    <source>
        <strain evidence="3 4">CCTCC AB 2017083</strain>
    </source>
</reference>
<evidence type="ECO:0000256" key="1">
    <source>
        <dbReference type="SAM" id="MobiDB-lite"/>
    </source>
</evidence>
<keyword evidence="4" id="KW-1185">Reference proteome</keyword>
<keyword evidence="2" id="KW-1133">Transmembrane helix</keyword>
<accession>A0A417Y3D6</accession>